<sequence>MTTKDTHTNTRTVVTDPSVSLRIRRAGQDTGTVLWRDMIRTTRQPEMLVFAVVMGVFFLLLFNYVFGGAIGAGAGFDYLQYLLPGVLVITALQGAQQTSMGLAADFTEGVNDRFRSLPMSQSAVITGRTIADALRNIAGMVLVALVGMLMGFRFASFGGAVVAIALATGIGYGFSWLGAAVAAKVRQPDMVGMLSMFWLFPLMLASTAFAPLETMPGWLQPFVTYQPISAASDAVRGLVNGVPVGDRITLTLAWIVVLLVVLVPMSVRLYRKVV</sequence>
<reference evidence="7" key="1">
    <citation type="submission" date="2018-06" db="EMBL/GenBank/DDBJ databases">
        <authorList>
            <person name="Zhirakovskaya E."/>
        </authorList>
    </citation>
    <scope>NUCLEOTIDE SEQUENCE</scope>
</reference>
<dbReference type="GO" id="GO:0043190">
    <property type="term" value="C:ATP-binding cassette (ABC) transporter complex"/>
    <property type="evidence" value="ECO:0007669"/>
    <property type="project" value="InterPro"/>
</dbReference>
<feature type="transmembrane region" description="Helical" evidence="5">
    <location>
        <begin position="248"/>
        <end position="270"/>
    </location>
</feature>
<dbReference type="InterPro" id="IPR000412">
    <property type="entry name" value="ABC_2_transport"/>
</dbReference>
<feature type="transmembrane region" description="Helical" evidence="5">
    <location>
        <begin position="137"/>
        <end position="155"/>
    </location>
</feature>
<feature type="transmembrane region" description="Helical" evidence="5">
    <location>
        <begin position="190"/>
        <end position="212"/>
    </location>
</feature>
<dbReference type="PROSITE" id="PS51012">
    <property type="entry name" value="ABC_TM2"/>
    <property type="match status" value="1"/>
</dbReference>
<name>A0A3B0SC91_9ZZZZ</name>
<dbReference type="EMBL" id="UOEI01000379">
    <property type="protein sequence ID" value="VAW03871.1"/>
    <property type="molecule type" value="Genomic_DNA"/>
</dbReference>
<evidence type="ECO:0000256" key="5">
    <source>
        <dbReference type="SAM" id="Phobius"/>
    </source>
</evidence>
<dbReference type="PANTHER" id="PTHR43229">
    <property type="entry name" value="NODULATION PROTEIN J"/>
    <property type="match status" value="1"/>
</dbReference>
<gene>
    <name evidence="7" type="ORF">MNBD_ACTINO01-167</name>
</gene>
<protein>
    <recommendedName>
        <fullName evidence="6">ABC transmembrane type-2 domain-containing protein</fullName>
    </recommendedName>
</protein>
<keyword evidence="3 5" id="KW-1133">Transmembrane helix</keyword>
<keyword evidence="2 5" id="KW-0812">Transmembrane</keyword>
<feature type="transmembrane region" description="Helical" evidence="5">
    <location>
        <begin position="161"/>
        <end position="183"/>
    </location>
</feature>
<evidence type="ECO:0000259" key="6">
    <source>
        <dbReference type="PROSITE" id="PS51012"/>
    </source>
</evidence>
<dbReference type="GO" id="GO:0140359">
    <property type="term" value="F:ABC-type transporter activity"/>
    <property type="evidence" value="ECO:0007669"/>
    <property type="project" value="InterPro"/>
</dbReference>
<dbReference type="PANTHER" id="PTHR43229:SF2">
    <property type="entry name" value="NODULATION PROTEIN J"/>
    <property type="match status" value="1"/>
</dbReference>
<organism evidence="7">
    <name type="scientific">hydrothermal vent metagenome</name>
    <dbReference type="NCBI Taxonomy" id="652676"/>
    <lineage>
        <taxon>unclassified sequences</taxon>
        <taxon>metagenomes</taxon>
        <taxon>ecological metagenomes</taxon>
    </lineage>
</organism>
<accession>A0A3B0SC91</accession>
<dbReference type="InterPro" id="IPR047817">
    <property type="entry name" value="ABC2_TM_bact-type"/>
</dbReference>
<evidence type="ECO:0000256" key="4">
    <source>
        <dbReference type="ARBA" id="ARBA00023136"/>
    </source>
</evidence>
<evidence type="ECO:0000256" key="1">
    <source>
        <dbReference type="ARBA" id="ARBA00004141"/>
    </source>
</evidence>
<dbReference type="InterPro" id="IPR051784">
    <property type="entry name" value="Nod_factor_ABC_transporter"/>
</dbReference>
<dbReference type="AlphaFoldDB" id="A0A3B0SC91"/>
<feature type="transmembrane region" description="Helical" evidence="5">
    <location>
        <begin position="78"/>
        <end position="95"/>
    </location>
</feature>
<feature type="transmembrane region" description="Helical" evidence="5">
    <location>
        <begin position="47"/>
        <end position="66"/>
    </location>
</feature>
<dbReference type="Pfam" id="PF01061">
    <property type="entry name" value="ABC2_membrane"/>
    <property type="match status" value="1"/>
</dbReference>
<keyword evidence="4 5" id="KW-0472">Membrane</keyword>
<dbReference type="InterPro" id="IPR013525">
    <property type="entry name" value="ABC2_TM"/>
</dbReference>
<evidence type="ECO:0000313" key="7">
    <source>
        <dbReference type="EMBL" id="VAW03871.1"/>
    </source>
</evidence>
<comment type="subcellular location">
    <subcellularLocation>
        <location evidence="1">Membrane</location>
        <topology evidence="1">Multi-pass membrane protein</topology>
    </subcellularLocation>
</comment>
<dbReference type="PIRSF" id="PIRSF006648">
    <property type="entry name" value="DrrB"/>
    <property type="match status" value="1"/>
</dbReference>
<evidence type="ECO:0000256" key="2">
    <source>
        <dbReference type="ARBA" id="ARBA00022692"/>
    </source>
</evidence>
<evidence type="ECO:0000256" key="3">
    <source>
        <dbReference type="ARBA" id="ARBA00022989"/>
    </source>
</evidence>
<proteinExistence type="predicted"/>
<feature type="domain" description="ABC transmembrane type-2" evidence="6">
    <location>
        <begin position="46"/>
        <end position="273"/>
    </location>
</feature>